<sequence>MTTQAGREQKERDFLAQCVGDAHIMLDLLPGVDPNGPALVWLADQFLILRRGDCPPAHAMTL</sequence>
<dbReference type="RefSeq" id="WP_082164303.1">
    <property type="nucleotide sequence ID" value="NZ_JYNU01000036.1"/>
</dbReference>
<comment type="caution">
    <text evidence="1">The sequence shown here is derived from an EMBL/GenBank/DDBJ whole genome shotgun (WGS) entry which is preliminary data.</text>
</comment>
<evidence type="ECO:0000313" key="2">
    <source>
        <dbReference type="Proteomes" id="UP000036313"/>
    </source>
</evidence>
<proteinExistence type="predicted"/>
<reference evidence="1 2" key="1">
    <citation type="journal article" date="2015" name="Genome Biol. Evol.">
        <title>Characterization of Three Mycobacterium spp. with Potential Use in Bioremediation by Genome Sequencing and Comparative Genomics.</title>
        <authorList>
            <person name="Das S."/>
            <person name="Pettersson B.M."/>
            <person name="Behra P.R."/>
            <person name="Ramesh M."/>
            <person name="Dasgupta S."/>
            <person name="Bhattacharya A."/>
            <person name="Kirsebom L.A."/>
        </authorList>
    </citation>
    <scope>NUCLEOTIDE SEQUENCE [LARGE SCALE GENOMIC DNA]</scope>
    <source>
        <strain evidence="1 2">DSM 44075</strain>
    </source>
</reference>
<organism evidence="1 2">
    <name type="scientific">Mycolicibacterium obuense</name>
    <dbReference type="NCBI Taxonomy" id="1807"/>
    <lineage>
        <taxon>Bacteria</taxon>
        <taxon>Bacillati</taxon>
        <taxon>Actinomycetota</taxon>
        <taxon>Actinomycetes</taxon>
        <taxon>Mycobacteriales</taxon>
        <taxon>Mycobacteriaceae</taxon>
        <taxon>Mycolicibacterium</taxon>
    </lineage>
</organism>
<dbReference type="Proteomes" id="UP000036313">
    <property type="component" value="Unassembled WGS sequence"/>
</dbReference>
<dbReference type="AlphaFoldDB" id="A0A0J6VQY3"/>
<dbReference type="EMBL" id="JYNU01000036">
    <property type="protein sequence ID" value="KMO71888.1"/>
    <property type="molecule type" value="Genomic_DNA"/>
</dbReference>
<protein>
    <submittedName>
        <fullName evidence="1">Uncharacterized protein</fullName>
    </submittedName>
</protein>
<name>A0A0J6VQY3_9MYCO</name>
<evidence type="ECO:0000313" key="1">
    <source>
        <dbReference type="EMBL" id="KMO71888.1"/>
    </source>
</evidence>
<dbReference type="PATRIC" id="fig|1807.14.peg.4202"/>
<gene>
    <name evidence="1" type="ORF">MOBUDSM44075_04174</name>
</gene>
<accession>A0A0J6VQY3</accession>